<protein>
    <recommendedName>
        <fullName evidence="2">NAD-dependent epimerase/dehydratase domain-containing protein</fullName>
    </recommendedName>
</protein>
<feature type="domain" description="NAD-dependent epimerase/dehydratase" evidence="2">
    <location>
        <begin position="6"/>
        <end position="242"/>
    </location>
</feature>
<sequence>MLRYKIVVTGNAGFMGSHLVDYLINLGHEVHGIDNLSGGYLRNISSQAKPTFIKIDLCDKKRTSLIIKQLRPQIIYHLAAIAREGLSQFTPISHVENNYNAYLNLLIPAINNGVKRIVLCSSMAVYGNQKPPFAENMRREPHDIYGIAKTAMEQTTEVLADVNMFEYVILRPHNVYGPRQNLADPYRNVVAIFINCLLKNKPFYIYGDGEQKRAFSYIDDITPSIAKAGFNKNVINEIVNIGPEKEYTINQLSQIILKSFKSKLKPIYQKERPREVKEAFCSSQKARELLGFKDKTSLEQGVLKMMDWAKSIGYTKPKYLKELELENSQTPETWSSKLI</sequence>
<evidence type="ECO:0000256" key="1">
    <source>
        <dbReference type="ARBA" id="ARBA00007637"/>
    </source>
</evidence>
<organism evidence="3 4">
    <name type="scientific">Candidatus Curtissbacteria bacterium RIFCSPHIGHO2_02_FULL_40_17</name>
    <dbReference type="NCBI Taxonomy" id="1797715"/>
    <lineage>
        <taxon>Bacteria</taxon>
        <taxon>Candidatus Curtissiibacteriota</taxon>
    </lineage>
</organism>
<evidence type="ECO:0000313" key="4">
    <source>
        <dbReference type="Proteomes" id="UP000178492"/>
    </source>
</evidence>
<dbReference type="Gene3D" id="3.90.25.10">
    <property type="entry name" value="UDP-galactose 4-epimerase, domain 1"/>
    <property type="match status" value="1"/>
</dbReference>
<reference evidence="3 4" key="1">
    <citation type="journal article" date="2016" name="Nat. Commun.">
        <title>Thousands of microbial genomes shed light on interconnected biogeochemical processes in an aquifer system.</title>
        <authorList>
            <person name="Anantharaman K."/>
            <person name="Brown C.T."/>
            <person name="Hug L.A."/>
            <person name="Sharon I."/>
            <person name="Castelle C.J."/>
            <person name="Probst A.J."/>
            <person name="Thomas B.C."/>
            <person name="Singh A."/>
            <person name="Wilkins M.J."/>
            <person name="Karaoz U."/>
            <person name="Brodie E.L."/>
            <person name="Williams K.H."/>
            <person name="Hubbard S.S."/>
            <person name="Banfield J.F."/>
        </authorList>
    </citation>
    <scope>NUCLEOTIDE SEQUENCE [LARGE SCALE GENOMIC DNA]</scope>
</reference>
<dbReference type="InterPro" id="IPR001509">
    <property type="entry name" value="Epimerase_deHydtase"/>
</dbReference>
<evidence type="ECO:0000259" key="2">
    <source>
        <dbReference type="Pfam" id="PF01370"/>
    </source>
</evidence>
<dbReference type="Gene3D" id="3.40.50.720">
    <property type="entry name" value="NAD(P)-binding Rossmann-like Domain"/>
    <property type="match status" value="1"/>
</dbReference>
<dbReference type="AlphaFoldDB" id="A0A1F5GHL4"/>
<dbReference type="EMBL" id="MFBE01000015">
    <property type="protein sequence ID" value="OGD91361.1"/>
    <property type="molecule type" value="Genomic_DNA"/>
</dbReference>
<dbReference type="STRING" id="1797715.A3D81_01005"/>
<dbReference type="SUPFAM" id="SSF51735">
    <property type="entry name" value="NAD(P)-binding Rossmann-fold domains"/>
    <property type="match status" value="1"/>
</dbReference>
<dbReference type="Pfam" id="PF01370">
    <property type="entry name" value="Epimerase"/>
    <property type="match status" value="1"/>
</dbReference>
<dbReference type="PRINTS" id="PR01713">
    <property type="entry name" value="NUCEPIMERASE"/>
</dbReference>
<dbReference type="InterPro" id="IPR036291">
    <property type="entry name" value="NAD(P)-bd_dom_sf"/>
</dbReference>
<evidence type="ECO:0000313" key="3">
    <source>
        <dbReference type="EMBL" id="OGD91361.1"/>
    </source>
</evidence>
<comment type="caution">
    <text evidence="3">The sequence shown here is derived from an EMBL/GenBank/DDBJ whole genome shotgun (WGS) entry which is preliminary data.</text>
</comment>
<comment type="similarity">
    <text evidence="1">Belongs to the NAD(P)-dependent epimerase/dehydratase family.</text>
</comment>
<proteinExistence type="inferred from homology"/>
<accession>A0A1F5GHL4</accession>
<dbReference type="PANTHER" id="PTHR43000">
    <property type="entry name" value="DTDP-D-GLUCOSE 4,6-DEHYDRATASE-RELATED"/>
    <property type="match status" value="1"/>
</dbReference>
<dbReference type="Proteomes" id="UP000178492">
    <property type="component" value="Unassembled WGS sequence"/>
</dbReference>
<name>A0A1F5GHL4_9BACT</name>
<gene>
    <name evidence="3" type="ORF">A3D81_01005</name>
</gene>